<dbReference type="GO" id="GO:0015658">
    <property type="term" value="F:branched-chain amino acid transmembrane transporter activity"/>
    <property type="evidence" value="ECO:0007669"/>
    <property type="project" value="InterPro"/>
</dbReference>
<proteinExistence type="predicted"/>
<dbReference type="RefSeq" id="WP_135248342.1">
    <property type="nucleotide sequence ID" value="NZ_SMLK01000001.1"/>
</dbReference>
<dbReference type="InterPro" id="IPR043428">
    <property type="entry name" value="LivM-like"/>
</dbReference>
<gene>
    <name evidence="7" type="ORF">EZ216_04420</name>
</gene>
<feature type="transmembrane region" description="Helical" evidence="6">
    <location>
        <begin position="91"/>
        <end position="112"/>
    </location>
</feature>
<dbReference type="GO" id="GO:0005886">
    <property type="term" value="C:plasma membrane"/>
    <property type="evidence" value="ECO:0007669"/>
    <property type="project" value="UniProtKB-SubCell"/>
</dbReference>
<dbReference type="AlphaFoldDB" id="A0A4Z0C9R8"/>
<keyword evidence="8" id="KW-1185">Reference proteome</keyword>
<feature type="transmembrane region" description="Helical" evidence="6">
    <location>
        <begin position="119"/>
        <end position="137"/>
    </location>
</feature>
<accession>A0A4Z0C9R8</accession>
<feature type="transmembrane region" description="Helical" evidence="6">
    <location>
        <begin position="175"/>
        <end position="192"/>
    </location>
</feature>
<protein>
    <submittedName>
        <fullName evidence="7">Branched-chain amino acid ABC transporter permease</fullName>
    </submittedName>
</protein>
<keyword evidence="2" id="KW-1003">Cell membrane</keyword>
<comment type="subcellular location">
    <subcellularLocation>
        <location evidence="1">Cell membrane</location>
        <topology evidence="1">Multi-pass membrane protein</topology>
    </subcellularLocation>
</comment>
<evidence type="ECO:0000313" key="8">
    <source>
        <dbReference type="Proteomes" id="UP000297839"/>
    </source>
</evidence>
<dbReference type="CDD" id="cd06581">
    <property type="entry name" value="TM_PBP1_LivM_like"/>
    <property type="match status" value="1"/>
</dbReference>
<evidence type="ECO:0000256" key="1">
    <source>
        <dbReference type="ARBA" id="ARBA00004651"/>
    </source>
</evidence>
<evidence type="ECO:0000256" key="5">
    <source>
        <dbReference type="ARBA" id="ARBA00023136"/>
    </source>
</evidence>
<dbReference type="PANTHER" id="PTHR30482:SF17">
    <property type="entry name" value="ABC TRANSPORTER ATP-BINDING PROTEIN"/>
    <property type="match status" value="1"/>
</dbReference>
<organism evidence="7 8">
    <name type="scientific">Ramlibacter humi</name>
    <dbReference type="NCBI Taxonomy" id="2530451"/>
    <lineage>
        <taxon>Bacteria</taxon>
        <taxon>Pseudomonadati</taxon>
        <taxon>Pseudomonadota</taxon>
        <taxon>Betaproteobacteria</taxon>
        <taxon>Burkholderiales</taxon>
        <taxon>Comamonadaceae</taxon>
        <taxon>Ramlibacter</taxon>
    </lineage>
</organism>
<feature type="transmembrane region" description="Helical" evidence="6">
    <location>
        <begin position="263"/>
        <end position="289"/>
    </location>
</feature>
<dbReference type="Proteomes" id="UP000297839">
    <property type="component" value="Unassembled WGS sequence"/>
</dbReference>
<dbReference type="EMBL" id="SMLK01000001">
    <property type="protein sequence ID" value="TFZ08406.1"/>
    <property type="molecule type" value="Genomic_DNA"/>
</dbReference>
<dbReference type="InterPro" id="IPR001851">
    <property type="entry name" value="ABC_transp_permease"/>
</dbReference>
<keyword evidence="3 6" id="KW-0812">Transmembrane</keyword>
<keyword evidence="5 6" id="KW-0472">Membrane</keyword>
<evidence type="ECO:0000313" key="7">
    <source>
        <dbReference type="EMBL" id="TFZ08406.1"/>
    </source>
</evidence>
<evidence type="ECO:0000256" key="6">
    <source>
        <dbReference type="SAM" id="Phobius"/>
    </source>
</evidence>
<dbReference type="PANTHER" id="PTHR30482">
    <property type="entry name" value="HIGH-AFFINITY BRANCHED-CHAIN AMINO ACID TRANSPORT SYSTEM PERMEASE"/>
    <property type="match status" value="1"/>
</dbReference>
<evidence type="ECO:0000256" key="2">
    <source>
        <dbReference type="ARBA" id="ARBA00022475"/>
    </source>
</evidence>
<dbReference type="OrthoDB" id="8846334at2"/>
<sequence>MSATKSHLEALPRSLQVALALGFIALAAFPFVGSDFYAQMVARMMILAIFAMSLDLLQGVTGLVSLGHAAFFGIGGYALSLVSSDSAAVSLWWTLPFAVLVSGLFALVIGFFVVRTHGIYFIMVTMAFAQMLFYLVFDNKELNVFGLLPLKLGGSDGLYINFKPDAGFFDLEKKLVFYYFTLFCLGATYLFLRRVLWSPFGRVLAGIRVNEHRMRALGYGTFGYKLTAFTLAGALAGLAGYLWGAQTGFVNPELLGFHMSAHAIMMVILGGMGNFAGAIVGAFAFEWLLDEFKGLPTIGAFNAGKHWQLWMGLFIVLVVAFAPRGLLGVAERLLRGKGKRDE</sequence>
<dbReference type="Pfam" id="PF02653">
    <property type="entry name" value="BPD_transp_2"/>
    <property type="match status" value="1"/>
</dbReference>
<feature type="transmembrane region" description="Helical" evidence="6">
    <location>
        <begin position="222"/>
        <end position="243"/>
    </location>
</feature>
<feature type="transmembrane region" description="Helical" evidence="6">
    <location>
        <begin position="309"/>
        <end position="330"/>
    </location>
</feature>
<evidence type="ECO:0000256" key="4">
    <source>
        <dbReference type="ARBA" id="ARBA00022989"/>
    </source>
</evidence>
<keyword evidence="4 6" id="KW-1133">Transmembrane helix</keyword>
<comment type="caution">
    <text evidence="7">The sequence shown here is derived from an EMBL/GenBank/DDBJ whole genome shotgun (WGS) entry which is preliminary data.</text>
</comment>
<feature type="transmembrane region" description="Helical" evidence="6">
    <location>
        <begin position="15"/>
        <end position="33"/>
    </location>
</feature>
<feature type="transmembrane region" description="Helical" evidence="6">
    <location>
        <begin position="45"/>
        <end position="71"/>
    </location>
</feature>
<name>A0A4Z0C9R8_9BURK</name>
<evidence type="ECO:0000256" key="3">
    <source>
        <dbReference type="ARBA" id="ARBA00022692"/>
    </source>
</evidence>
<reference evidence="7 8" key="1">
    <citation type="submission" date="2019-03" db="EMBL/GenBank/DDBJ databases">
        <title>Ramlibacter sp. 18x22-1, whole genome shotgun sequence.</title>
        <authorList>
            <person name="Zhang X."/>
            <person name="Feng G."/>
            <person name="Zhu H."/>
        </authorList>
    </citation>
    <scope>NUCLEOTIDE SEQUENCE [LARGE SCALE GENOMIC DNA]</scope>
    <source>
        <strain evidence="7 8">18x22-1</strain>
    </source>
</reference>